<feature type="compositionally biased region" description="Acidic residues" evidence="1">
    <location>
        <begin position="471"/>
        <end position="480"/>
    </location>
</feature>
<feature type="domain" description="Calcineurin-like phosphoesterase" evidence="2">
    <location>
        <begin position="124"/>
        <end position="206"/>
    </location>
</feature>
<dbReference type="Pfam" id="PF00149">
    <property type="entry name" value="Metallophos"/>
    <property type="match status" value="1"/>
</dbReference>
<dbReference type="InterPro" id="IPR029052">
    <property type="entry name" value="Metallo-depent_PP-like"/>
</dbReference>
<dbReference type="Gene3D" id="3.60.21.10">
    <property type="match status" value="1"/>
</dbReference>
<evidence type="ECO:0000313" key="4">
    <source>
        <dbReference type="Proteomes" id="UP001363151"/>
    </source>
</evidence>
<sequence length="480" mass="51616">MSKHAGADLEDATRAPKAFFKPRPVRRPRCGSPPRPGGKRWQARAPGGARAPFLSSDASANPAPSPRSDEHLAAAARVGTPRDFVAPLDATTGLRSWARPADAFAAYEAATASRRGAQLSDSKRIWLISDVHVEAPENGRWLDDLAPRPGDAVIVAGDVATNLDALAAALCIFRAKFKHVFFAPGNHELWVMLDARGAARTGDTGGDESPSRPPPADSVDKLFRILQLCDELGVHTSPAFVGDALVVPLFSWYKRAEGASHAGLLEYFDGACAWPWPGCASSLDDCVADFFLALNEGTLDWVDRHRGDRPVISFSHFVPQVDSLFPGFVAFRHVMGCDDLDVQLERLAPRVHGFGHSHINVDEMIRGTRYVQQALGHPSDGLSDARHREGPVLVWSSLDFDDDFDYDEQHDLVVNWFAAGSTPPGSRLADMGFSRPGACPLCAPGKPAAACVACPRAPARPPPASPSDGGLESDDEANLF</sequence>
<feature type="region of interest" description="Disordered" evidence="1">
    <location>
        <begin position="456"/>
        <end position="480"/>
    </location>
</feature>
<name>A0ABR1FS37_AURAN</name>
<accession>A0ABR1FS37</accession>
<dbReference type="EMBL" id="JBBJCI010000253">
    <property type="protein sequence ID" value="KAK7237179.1"/>
    <property type="molecule type" value="Genomic_DNA"/>
</dbReference>
<protein>
    <submittedName>
        <fullName evidence="3">Calcineurin-like phosphoesterase</fullName>
    </submittedName>
</protein>
<dbReference type="InterPro" id="IPR052963">
    <property type="entry name" value="Pantetheine_PDE"/>
</dbReference>
<feature type="region of interest" description="Disordered" evidence="1">
    <location>
        <begin position="1"/>
        <end position="72"/>
    </location>
</feature>
<dbReference type="InterPro" id="IPR004843">
    <property type="entry name" value="Calcineurin-like_PHP"/>
</dbReference>
<evidence type="ECO:0000313" key="3">
    <source>
        <dbReference type="EMBL" id="KAK7237179.1"/>
    </source>
</evidence>
<comment type="caution">
    <text evidence="3">The sequence shown here is derived from an EMBL/GenBank/DDBJ whole genome shotgun (WGS) entry which is preliminary data.</text>
</comment>
<gene>
    <name evidence="3" type="ORF">SO694_00097056</name>
</gene>
<dbReference type="PANTHER" id="PTHR36492">
    <property type="match status" value="1"/>
</dbReference>
<proteinExistence type="predicted"/>
<evidence type="ECO:0000256" key="1">
    <source>
        <dbReference type="SAM" id="MobiDB-lite"/>
    </source>
</evidence>
<dbReference type="SUPFAM" id="SSF56300">
    <property type="entry name" value="Metallo-dependent phosphatases"/>
    <property type="match status" value="1"/>
</dbReference>
<dbReference type="Proteomes" id="UP001363151">
    <property type="component" value="Unassembled WGS sequence"/>
</dbReference>
<reference evidence="3 4" key="1">
    <citation type="submission" date="2024-03" db="EMBL/GenBank/DDBJ databases">
        <title>Aureococcus anophagefferens CCMP1851 and Kratosvirus quantuckense: Draft genome of a second virus-susceptible host strain in the model system.</title>
        <authorList>
            <person name="Chase E."/>
            <person name="Truchon A.R."/>
            <person name="Schepens W."/>
            <person name="Wilhelm S.W."/>
        </authorList>
    </citation>
    <scope>NUCLEOTIDE SEQUENCE [LARGE SCALE GENOMIC DNA]</scope>
    <source>
        <strain evidence="3 4">CCMP1851</strain>
    </source>
</reference>
<evidence type="ECO:0000259" key="2">
    <source>
        <dbReference type="Pfam" id="PF00149"/>
    </source>
</evidence>
<feature type="compositionally biased region" description="Basic and acidic residues" evidence="1">
    <location>
        <begin position="1"/>
        <end position="14"/>
    </location>
</feature>
<keyword evidence="4" id="KW-1185">Reference proteome</keyword>
<dbReference type="PANTHER" id="PTHR36492:SF2">
    <property type="entry name" value="[ACYL-CARRIER-PROTEIN] PHOSPHODIESTERASE PPTH"/>
    <property type="match status" value="1"/>
</dbReference>
<organism evidence="3 4">
    <name type="scientific">Aureococcus anophagefferens</name>
    <name type="common">Harmful bloom alga</name>
    <dbReference type="NCBI Taxonomy" id="44056"/>
    <lineage>
        <taxon>Eukaryota</taxon>
        <taxon>Sar</taxon>
        <taxon>Stramenopiles</taxon>
        <taxon>Ochrophyta</taxon>
        <taxon>Pelagophyceae</taxon>
        <taxon>Pelagomonadales</taxon>
        <taxon>Pelagomonadaceae</taxon>
        <taxon>Aureococcus</taxon>
    </lineage>
</organism>